<accession>A0A840UV92</accession>
<dbReference type="AlphaFoldDB" id="A0A840UV92"/>
<dbReference type="Proteomes" id="UP000539642">
    <property type="component" value="Unassembled WGS sequence"/>
</dbReference>
<name>A0A840UV92_9BACT</name>
<organism evidence="1 2">
    <name type="scientific">Desulfoprunum benzoelyticum</name>
    <dbReference type="NCBI Taxonomy" id="1506996"/>
    <lineage>
        <taxon>Bacteria</taxon>
        <taxon>Pseudomonadati</taxon>
        <taxon>Thermodesulfobacteriota</taxon>
        <taxon>Desulfobulbia</taxon>
        <taxon>Desulfobulbales</taxon>
        <taxon>Desulfobulbaceae</taxon>
        <taxon>Desulfoprunum</taxon>
    </lineage>
</organism>
<evidence type="ECO:0000313" key="1">
    <source>
        <dbReference type="EMBL" id="MBB5349615.1"/>
    </source>
</evidence>
<gene>
    <name evidence="1" type="ORF">HNQ81_003371</name>
</gene>
<protein>
    <submittedName>
        <fullName evidence="1">C_GCAxxG_C_C family probable redox protein</fullName>
    </submittedName>
</protein>
<evidence type="ECO:0000313" key="2">
    <source>
        <dbReference type="Proteomes" id="UP000539642"/>
    </source>
</evidence>
<dbReference type="Pfam" id="PF09719">
    <property type="entry name" value="C_GCAxxG_C_C"/>
    <property type="match status" value="1"/>
</dbReference>
<proteinExistence type="predicted"/>
<dbReference type="InterPro" id="IPR010181">
    <property type="entry name" value="CGCAxxGCC_motif"/>
</dbReference>
<dbReference type="RefSeq" id="WP_183352397.1">
    <property type="nucleotide sequence ID" value="NZ_JACHEO010000030.1"/>
</dbReference>
<dbReference type="EMBL" id="JACHEO010000030">
    <property type="protein sequence ID" value="MBB5349615.1"/>
    <property type="molecule type" value="Genomic_DNA"/>
</dbReference>
<sequence>MNDTEKITAIRDRARKNFSRGFNCAECVLEAVLEHVDTGLPRETLRLATGFGGGVGLFGDTCGAVSGAVLAVGAVHGRSELPENEDRKAAMEEAARQLYGRPGLYRMFNQIPNRLKEKYGHTLCRDITAQWQDQWLCRDHALHCREIITDAAELAATLILGDRDTISSAPFGANVEKLRDSGIKCTGKG</sequence>
<dbReference type="NCBIfam" id="TIGR01909">
    <property type="entry name" value="C_GCAxxG_C_C"/>
    <property type="match status" value="1"/>
</dbReference>
<reference evidence="1 2" key="1">
    <citation type="submission" date="2020-08" db="EMBL/GenBank/DDBJ databases">
        <title>Genomic Encyclopedia of Type Strains, Phase IV (KMG-IV): sequencing the most valuable type-strain genomes for metagenomic binning, comparative biology and taxonomic classification.</title>
        <authorList>
            <person name="Goeker M."/>
        </authorList>
    </citation>
    <scope>NUCLEOTIDE SEQUENCE [LARGE SCALE GENOMIC DNA]</scope>
    <source>
        <strain evidence="1 2">DSM 28570</strain>
    </source>
</reference>
<comment type="caution">
    <text evidence="1">The sequence shown here is derived from an EMBL/GenBank/DDBJ whole genome shotgun (WGS) entry which is preliminary data.</text>
</comment>
<keyword evidence="2" id="KW-1185">Reference proteome</keyword>